<proteinExistence type="predicted"/>
<reference evidence="1 2" key="1">
    <citation type="journal article" date="2014" name="Int. J. Syst. Evol. Microbiol.">
        <title>Complete genome sequence of Corynebacterium casei LMG S-19264T (=DSM 44701T), isolated from a smear-ripened cheese.</title>
        <authorList>
            <consortium name="US DOE Joint Genome Institute (JGI-PGF)"/>
            <person name="Walter F."/>
            <person name="Albersmeier A."/>
            <person name="Kalinowski J."/>
            <person name="Ruckert C."/>
        </authorList>
    </citation>
    <scope>NUCLEOTIDE SEQUENCE [LARGE SCALE GENOMIC DNA]</scope>
    <source>
        <strain evidence="1 2">CGMCC 1.12925</strain>
    </source>
</reference>
<organism evidence="1 2">
    <name type="scientific">Psychroflexus salis</name>
    <dbReference type="NCBI Taxonomy" id="1526574"/>
    <lineage>
        <taxon>Bacteria</taxon>
        <taxon>Pseudomonadati</taxon>
        <taxon>Bacteroidota</taxon>
        <taxon>Flavobacteriia</taxon>
        <taxon>Flavobacteriales</taxon>
        <taxon>Flavobacteriaceae</taxon>
        <taxon>Psychroflexus</taxon>
    </lineage>
</organism>
<dbReference type="EMBL" id="BMGL01000001">
    <property type="protein sequence ID" value="GGE02210.1"/>
    <property type="molecule type" value="Genomic_DNA"/>
</dbReference>
<dbReference type="RefSeq" id="WP_188404704.1">
    <property type="nucleotide sequence ID" value="NZ_BMGL01000001.1"/>
</dbReference>
<sequence length="55" mass="6223">MIDGFALSETKLFEIKNIPTSEAFEITLEPEGSSETLNSEIYIYLEQCGVDKNTY</sequence>
<name>A0A917E592_9FLAO</name>
<evidence type="ECO:0000313" key="1">
    <source>
        <dbReference type="EMBL" id="GGE02210.1"/>
    </source>
</evidence>
<dbReference type="AlphaFoldDB" id="A0A917E592"/>
<comment type="caution">
    <text evidence="1">The sequence shown here is derived from an EMBL/GenBank/DDBJ whole genome shotgun (WGS) entry which is preliminary data.</text>
</comment>
<evidence type="ECO:0000313" key="2">
    <source>
        <dbReference type="Proteomes" id="UP000599688"/>
    </source>
</evidence>
<gene>
    <name evidence="1" type="ORF">GCM10010831_00020</name>
</gene>
<protein>
    <submittedName>
        <fullName evidence="1">Uncharacterized protein</fullName>
    </submittedName>
</protein>
<accession>A0A917E592</accession>
<dbReference type="Proteomes" id="UP000599688">
    <property type="component" value="Unassembled WGS sequence"/>
</dbReference>
<keyword evidence="2" id="KW-1185">Reference proteome</keyword>